<dbReference type="EMBL" id="JAHWXQ010000004">
    <property type="protein sequence ID" value="MBW3366209.1"/>
    <property type="molecule type" value="Genomic_DNA"/>
</dbReference>
<accession>A0ABS6XDZ3</accession>
<dbReference type="RefSeq" id="WP_199110735.1">
    <property type="nucleotide sequence ID" value="NZ_JAHWXQ010000004.1"/>
</dbReference>
<organism evidence="1 2">
    <name type="scientific">Pontibacter populi</name>
    <dbReference type="NCBI Taxonomy" id="890055"/>
    <lineage>
        <taxon>Bacteria</taxon>
        <taxon>Pseudomonadati</taxon>
        <taxon>Bacteroidota</taxon>
        <taxon>Cytophagia</taxon>
        <taxon>Cytophagales</taxon>
        <taxon>Hymenobacteraceae</taxon>
        <taxon>Pontibacter</taxon>
    </lineage>
</organism>
<proteinExistence type="predicted"/>
<name>A0ABS6XDZ3_9BACT</name>
<protein>
    <submittedName>
        <fullName evidence="1">Uncharacterized protein</fullName>
    </submittedName>
</protein>
<dbReference type="PROSITE" id="PS51257">
    <property type="entry name" value="PROKAR_LIPOPROTEIN"/>
    <property type="match status" value="1"/>
</dbReference>
<comment type="caution">
    <text evidence="1">The sequence shown here is derived from an EMBL/GenBank/DDBJ whole genome shotgun (WGS) entry which is preliminary data.</text>
</comment>
<gene>
    <name evidence="1" type="ORF">KYK27_14195</name>
</gene>
<dbReference type="Proteomes" id="UP000774935">
    <property type="component" value="Unassembled WGS sequence"/>
</dbReference>
<sequence length="401" mass="44755">MKGMNGKLLTLLCAASLIFYGCEKEEDPLVNVRDGKQVIGEECDMISFEGQTGYRTSVESDGGRTIHVAGIARDENDEPVNQNRAMIFDSENWTGDDDDLATTDWGNVLIVQQLGEESEPNDNQWGAEMRIGFLEPVTLTSMRVLDIDENEHDSWAFVYVQGEDEPRRIYLEPHGDNVGFTVDFGHIEEVIKLVIWIDGDGAYGSGAIDNIKFCVPIFGDEPTEQTNCDMISFEGQTGYRTSVESDGGRTIHVAGIARDENDEPVNQNRAMIFDSENWTGDDDDLATTDWGNVLIVQQLGEESEPNDNQWGAEMRIGFLEPVTLTSMRVLDIDENEHDSWAFVYVQGEDEPRKIYLEPHGDNVGFTVDFGNIQEVIKLVIWIDGDGATGSGAIDNIRFCVR</sequence>
<keyword evidence="2" id="KW-1185">Reference proteome</keyword>
<evidence type="ECO:0000313" key="2">
    <source>
        <dbReference type="Proteomes" id="UP000774935"/>
    </source>
</evidence>
<evidence type="ECO:0000313" key="1">
    <source>
        <dbReference type="EMBL" id="MBW3366209.1"/>
    </source>
</evidence>
<reference evidence="1 2" key="1">
    <citation type="submission" date="2021-07" db="EMBL/GenBank/DDBJ databases">
        <authorList>
            <person name="Kim M.K."/>
        </authorList>
    </citation>
    <scope>NUCLEOTIDE SEQUENCE [LARGE SCALE GENOMIC DNA]</scope>
    <source>
        <strain evidence="1 2">HLY7-15</strain>
    </source>
</reference>